<evidence type="ECO:0008006" key="4">
    <source>
        <dbReference type="Google" id="ProtNLM"/>
    </source>
</evidence>
<keyword evidence="1" id="KW-0732">Signal</keyword>
<gene>
    <name evidence="2" type="ORF">MMAD_17620</name>
</gene>
<reference evidence="2 3" key="1">
    <citation type="journal article" date="2019" name="Emerg. Microbes Infect.">
        <title>Comprehensive subspecies identification of 175 nontuberculous mycobacteria species based on 7547 genomic profiles.</title>
        <authorList>
            <person name="Matsumoto Y."/>
            <person name="Kinjo T."/>
            <person name="Motooka D."/>
            <person name="Nabeya D."/>
            <person name="Jung N."/>
            <person name="Uechi K."/>
            <person name="Horii T."/>
            <person name="Iida T."/>
            <person name="Fujita J."/>
            <person name="Nakamura S."/>
        </authorList>
    </citation>
    <scope>NUCLEOTIDE SEQUENCE [LARGE SCALE GENOMIC DNA]</scope>
    <source>
        <strain evidence="2 3">JCM 13574</strain>
    </source>
</reference>
<organism evidence="2 3">
    <name type="scientific">Mycolicibacterium madagascariense</name>
    <dbReference type="NCBI Taxonomy" id="212765"/>
    <lineage>
        <taxon>Bacteria</taxon>
        <taxon>Bacillati</taxon>
        <taxon>Actinomycetota</taxon>
        <taxon>Actinomycetes</taxon>
        <taxon>Mycobacteriales</taxon>
        <taxon>Mycobacteriaceae</taxon>
        <taxon>Mycolicibacterium</taxon>
    </lineage>
</organism>
<dbReference type="EMBL" id="AP022610">
    <property type="protein sequence ID" value="BBZ27467.1"/>
    <property type="molecule type" value="Genomic_DNA"/>
</dbReference>
<feature type="signal peptide" evidence="1">
    <location>
        <begin position="1"/>
        <end position="20"/>
    </location>
</feature>
<sequence length="248" mass="25075">MTLIGVSAVAALAFGPPAHAESVGTVRAPTQRSTAPDLASQAGTYDVGNAVVLVCSTHGQRVAGPTGSGDDLWYRTSDGDYVPGVDVETTAGPVAPDCGVLDAAGAGPAPQLAASREDRAIAWANARVGSDDYPFACGQFVANAYGRPGLGAISALAFHDQLAQAGQIHLDGDIPKGALVFSHSGWDNVDGVSYGHVVIARGDGTYVSGGMTASAGVSHTVQVLTSWNPSDDAQYLGWATAPADWPGA</sequence>
<evidence type="ECO:0000313" key="3">
    <source>
        <dbReference type="Proteomes" id="UP000466517"/>
    </source>
</evidence>
<evidence type="ECO:0000256" key="1">
    <source>
        <dbReference type="SAM" id="SignalP"/>
    </source>
</evidence>
<dbReference type="KEGG" id="mmag:MMAD_17620"/>
<keyword evidence="3" id="KW-1185">Reference proteome</keyword>
<accession>A0A7I7XEA3</accession>
<dbReference type="AlphaFoldDB" id="A0A7I7XEA3"/>
<dbReference type="Proteomes" id="UP000466517">
    <property type="component" value="Chromosome"/>
</dbReference>
<proteinExistence type="predicted"/>
<name>A0A7I7XEA3_9MYCO</name>
<protein>
    <recommendedName>
        <fullName evidence="4">Glycoside hydrolase</fullName>
    </recommendedName>
</protein>
<feature type="chain" id="PRO_5029840801" description="Glycoside hydrolase" evidence="1">
    <location>
        <begin position="21"/>
        <end position="248"/>
    </location>
</feature>
<evidence type="ECO:0000313" key="2">
    <source>
        <dbReference type="EMBL" id="BBZ27467.1"/>
    </source>
</evidence>